<dbReference type="SMART" id="SM00213">
    <property type="entry name" value="UBQ"/>
    <property type="match status" value="1"/>
</dbReference>
<dbReference type="AlphaFoldDB" id="A0A914QT03"/>
<dbReference type="InterPro" id="IPR029071">
    <property type="entry name" value="Ubiquitin-like_domsf"/>
</dbReference>
<dbReference type="GO" id="GO:0043161">
    <property type="term" value="P:proteasome-mediated ubiquitin-dependent protein catabolic process"/>
    <property type="evidence" value="ECO:0007669"/>
    <property type="project" value="InterPro"/>
</dbReference>
<dbReference type="FunFam" id="1.10.8.10:FF:000003">
    <property type="entry name" value="UV excision repair protein RAD23 homolog"/>
    <property type="match status" value="1"/>
</dbReference>
<feature type="domain" description="UBA" evidence="2">
    <location>
        <begin position="161"/>
        <end position="201"/>
    </location>
</feature>
<evidence type="ECO:0000259" key="2">
    <source>
        <dbReference type="PROSITE" id="PS50030"/>
    </source>
</evidence>
<evidence type="ECO:0000256" key="1">
    <source>
        <dbReference type="SAM" id="MobiDB-lite"/>
    </source>
</evidence>
<sequence>MFQLSVNEDQTILEVKNAIAKNRGKEKCPVERQKLIYAGKILDDSDTFDSLDYDAKKVIILMLTAEKKVTKEEKDVNDSKANVTTPVKNLASLSLSSSAAAAPIVPAKTGATPSVSTISSKSSSSASTSKASRSSSVSSAKSSTSKAAAPDSSRNSAPLTPENLEKLNNIIGMGYPEAEALAALRAAFFNQPRAVEYLINGIPDTVHTNTSQPGNATEKEEENIGLGFLENNAAFGQIRTMVQENPSILTEVMEKIAALNPPLMHVIRNARSFFKVRQML</sequence>
<organism evidence="4 5">
    <name type="scientific">Panagrolaimus davidi</name>
    <dbReference type="NCBI Taxonomy" id="227884"/>
    <lineage>
        <taxon>Eukaryota</taxon>
        <taxon>Metazoa</taxon>
        <taxon>Ecdysozoa</taxon>
        <taxon>Nematoda</taxon>
        <taxon>Chromadorea</taxon>
        <taxon>Rhabditida</taxon>
        <taxon>Tylenchina</taxon>
        <taxon>Panagrolaimomorpha</taxon>
        <taxon>Panagrolaimoidea</taxon>
        <taxon>Panagrolaimidae</taxon>
        <taxon>Panagrolaimus</taxon>
    </lineage>
</organism>
<dbReference type="CDD" id="cd01805">
    <property type="entry name" value="Ubl_Rad23"/>
    <property type="match status" value="1"/>
</dbReference>
<dbReference type="InterPro" id="IPR036353">
    <property type="entry name" value="XPC-bd_sf"/>
</dbReference>
<evidence type="ECO:0000313" key="4">
    <source>
        <dbReference type="Proteomes" id="UP000887578"/>
    </source>
</evidence>
<dbReference type="SMART" id="SM00165">
    <property type="entry name" value="UBA"/>
    <property type="match status" value="1"/>
</dbReference>
<dbReference type="GO" id="GO:0070628">
    <property type="term" value="F:proteasome binding"/>
    <property type="evidence" value="ECO:0007669"/>
    <property type="project" value="TreeGrafter"/>
</dbReference>
<dbReference type="InterPro" id="IPR015360">
    <property type="entry name" value="XPC-bd"/>
</dbReference>
<dbReference type="InterPro" id="IPR009060">
    <property type="entry name" value="UBA-like_sf"/>
</dbReference>
<dbReference type="Pfam" id="PF09280">
    <property type="entry name" value="XPC-binding"/>
    <property type="match status" value="1"/>
</dbReference>
<dbReference type="SUPFAM" id="SSF46934">
    <property type="entry name" value="UBA-like"/>
    <property type="match status" value="1"/>
</dbReference>
<feature type="region of interest" description="Disordered" evidence="1">
    <location>
        <begin position="109"/>
        <end position="161"/>
    </location>
</feature>
<dbReference type="PROSITE" id="PS50030">
    <property type="entry name" value="UBA"/>
    <property type="match status" value="1"/>
</dbReference>
<dbReference type="GO" id="GO:0003684">
    <property type="term" value="F:damaged DNA binding"/>
    <property type="evidence" value="ECO:0007669"/>
    <property type="project" value="InterPro"/>
</dbReference>
<evidence type="ECO:0000313" key="5">
    <source>
        <dbReference type="WBParaSite" id="PDA_v2.g4790.t1"/>
    </source>
</evidence>
<dbReference type="GO" id="GO:0005654">
    <property type="term" value="C:nucleoplasm"/>
    <property type="evidence" value="ECO:0007669"/>
    <property type="project" value="TreeGrafter"/>
</dbReference>
<protein>
    <submittedName>
        <fullName evidence="5">UV excision repair protein RAD23</fullName>
    </submittedName>
</protein>
<dbReference type="PANTHER" id="PTHR10621">
    <property type="entry name" value="UV EXCISION REPAIR PROTEIN RAD23"/>
    <property type="match status" value="1"/>
</dbReference>
<dbReference type="Pfam" id="PF00627">
    <property type="entry name" value="UBA"/>
    <property type="match status" value="1"/>
</dbReference>
<feature type="domain" description="Ubiquitin-like" evidence="3">
    <location>
        <begin position="1"/>
        <end position="64"/>
    </location>
</feature>
<accession>A0A914QT03</accession>
<dbReference type="Proteomes" id="UP000887578">
    <property type="component" value="Unplaced"/>
</dbReference>
<dbReference type="PROSITE" id="PS50053">
    <property type="entry name" value="UBIQUITIN_2"/>
    <property type="match status" value="1"/>
</dbReference>
<dbReference type="GO" id="GO:0006289">
    <property type="term" value="P:nucleotide-excision repair"/>
    <property type="evidence" value="ECO:0007669"/>
    <property type="project" value="InterPro"/>
</dbReference>
<dbReference type="WBParaSite" id="PDA_v2.g4790.t1">
    <property type="protein sequence ID" value="PDA_v2.g4790.t1"/>
    <property type="gene ID" value="PDA_v2.g4790"/>
</dbReference>
<dbReference type="InterPro" id="IPR015940">
    <property type="entry name" value="UBA"/>
</dbReference>
<dbReference type="PANTHER" id="PTHR10621:SF0">
    <property type="entry name" value="UV EXCISION REPAIR PROTEIN RAD23"/>
    <property type="match status" value="1"/>
</dbReference>
<dbReference type="SUPFAM" id="SSF101238">
    <property type="entry name" value="XPC-binding domain"/>
    <property type="match status" value="1"/>
</dbReference>
<dbReference type="GO" id="GO:0043130">
    <property type="term" value="F:ubiquitin binding"/>
    <property type="evidence" value="ECO:0007669"/>
    <property type="project" value="TreeGrafter"/>
</dbReference>
<keyword evidence="4" id="KW-1185">Reference proteome</keyword>
<evidence type="ECO:0000259" key="3">
    <source>
        <dbReference type="PROSITE" id="PS50053"/>
    </source>
</evidence>
<dbReference type="SUPFAM" id="SSF54236">
    <property type="entry name" value="Ubiquitin-like"/>
    <property type="match status" value="1"/>
</dbReference>
<proteinExistence type="predicted"/>
<feature type="compositionally biased region" description="Low complexity" evidence="1">
    <location>
        <begin position="111"/>
        <end position="153"/>
    </location>
</feature>
<dbReference type="Gene3D" id="1.10.10.540">
    <property type="entry name" value="XPC-binding domain"/>
    <property type="match status" value="1"/>
</dbReference>
<name>A0A914QT03_9BILA</name>
<dbReference type="GO" id="GO:0005829">
    <property type="term" value="C:cytosol"/>
    <property type="evidence" value="ECO:0007669"/>
    <property type="project" value="TreeGrafter"/>
</dbReference>
<dbReference type="InterPro" id="IPR000626">
    <property type="entry name" value="Ubiquitin-like_dom"/>
</dbReference>
<dbReference type="Gene3D" id="1.10.8.10">
    <property type="entry name" value="DNA helicase RuvA subunit, C-terminal domain"/>
    <property type="match status" value="1"/>
</dbReference>
<dbReference type="Gene3D" id="3.10.20.90">
    <property type="entry name" value="Phosphatidylinositol 3-kinase Catalytic Subunit, Chain A, domain 1"/>
    <property type="match status" value="1"/>
</dbReference>
<dbReference type="Pfam" id="PF00240">
    <property type="entry name" value="ubiquitin"/>
    <property type="match status" value="1"/>
</dbReference>
<dbReference type="GO" id="GO:0031593">
    <property type="term" value="F:polyubiquitin modification-dependent protein binding"/>
    <property type="evidence" value="ECO:0007669"/>
    <property type="project" value="TreeGrafter"/>
</dbReference>
<reference evidence="5" key="1">
    <citation type="submission" date="2022-11" db="UniProtKB">
        <authorList>
            <consortium name="WormBaseParasite"/>
        </authorList>
    </citation>
    <scope>IDENTIFICATION</scope>
</reference>